<gene>
    <name evidence="2" type="ORF">ECPE_LOCUS3406</name>
</gene>
<organism evidence="4">
    <name type="scientific">Echinostoma caproni</name>
    <dbReference type="NCBI Taxonomy" id="27848"/>
    <lineage>
        <taxon>Eukaryota</taxon>
        <taxon>Metazoa</taxon>
        <taxon>Spiralia</taxon>
        <taxon>Lophotrochozoa</taxon>
        <taxon>Platyhelminthes</taxon>
        <taxon>Trematoda</taxon>
        <taxon>Digenea</taxon>
        <taxon>Plagiorchiida</taxon>
        <taxon>Echinostomata</taxon>
        <taxon>Echinostomatoidea</taxon>
        <taxon>Echinostomatidae</taxon>
        <taxon>Echinostoma</taxon>
    </lineage>
</organism>
<dbReference type="AlphaFoldDB" id="A0A183A8X1"/>
<dbReference type="Proteomes" id="UP000272942">
    <property type="component" value="Unassembled WGS sequence"/>
</dbReference>
<protein>
    <submittedName>
        <fullName evidence="2 4">Uncharacterized protein</fullName>
    </submittedName>
</protein>
<proteinExistence type="predicted"/>
<dbReference type="EMBL" id="UZAN01040369">
    <property type="protein sequence ID" value="VDP69421.1"/>
    <property type="molecule type" value="Genomic_DNA"/>
</dbReference>
<accession>A0A183A8X1</accession>
<sequence length="96" mass="10791">MEWPARSNNRDNNGDDELFGQQPAARPITYRSNKFRILTDEDRTGISVTSHLEQTGDATLDDSTDRPSFTLNTNDDLTQFDLGTEEVSDSMDDSFA</sequence>
<evidence type="ECO:0000313" key="3">
    <source>
        <dbReference type="Proteomes" id="UP000272942"/>
    </source>
</evidence>
<feature type="compositionally biased region" description="Polar residues" evidence="1">
    <location>
        <begin position="48"/>
        <end position="57"/>
    </location>
</feature>
<feature type="region of interest" description="Disordered" evidence="1">
    <location>
        <begin position="1"/>
        <end position="26"/>
    </location>
</feature>
<feature type="compositionally biased region" description="Acidic residues" evidence="1">
    <location>
        <begin position="83"/>
        <end position="96"/>
    </location>
</feature>
<reference evidence="2 3" key="2">
    <citation type="submission" date="2018-11" db="EMBL/GenBank/DDBJ databases">
        <authorList>
            <consortium name="Pathogen Informatics"/>
        </authorList>
    </citation>
    <scope>NUCLEOTIDE SEQUENCE [LARGE SCALE GENOMIC DNA]</scope>
    <source>
        <strain evidence="2 3">Egypt</strain>
    </source>
</reference>
<evidence type="ECO:0000256" key="1">
    <source>
        <dbReference type="SAM" id="MobiDB-lite"/>
    </source>
</evidence>
<feature type="compositionally biased region" description="Polar residues" evidence="1">
    <location>
        <begin position="66"/>
        <end position="77"/>
    </location>
</feature>
<keyword evidence="3" id="KW-1185">Reference proteome</keyword>
<reference evidence="4" key="1">
    <citation type="submission" date="2016-06" db="UniProtKB">
        <authorList>
            <consortium name="WormBaseParasite"/>
        </authorList>
    </citation>
    <scope>IDENTIFICATION</scope>
</reference>
<evidence type="ECO:0000313" key="2">
    <source>
        <dbReference type="EMBL" id="VDP69421.1"/>
    </source>
</evidence>
<name>A0A183A8X1_9TREM</name>
<evidence type="ECO:0000313" key="4">
    <source>
        <dbReference type="WBParaSite" id="ECPE_0000340901-mRNA-1"/>
    </source>
</evidence>
<feature type="region of interest" description="Disordered" evidence="1">
    <location>
        <begin position="48"/>
        <end position="96"/>
    </location>
</feature>
<dbReference type="WBParaSite" id="ECPE_0000340901-mRNA-1">
    <property type="protein sequence ID" value="ECPE_0000340901-mRNA-1"/>
    <property type="gene ID" value="ECPE_0000340901"/>
</dbReference>